<proteinExistence type="inferred from homology"/>
<evidence type="ECO:0000313" key="11">
    <source>
        <dbReference type="Proteomes" id="UP000312102"/>
    </source>
</evidence>
<keyword evidence="7 9" id="KW-0274">FAD</keyword>
<comment type="similarity">
    <text evidence="4 9">Belongs to the MQO family.</text>
</comment>
<evidence type="ECO:0000256" key="3">
    <source>
        <dbReference type="ARBA" id="ARBA00005012"/>
    </source>
</evidence>
<dbReference type="HAMAP" id="MF_00212">
    <property type="entry name" value="MQO"/>
    <property type="match status" value="1"/>
</dbReference>
<reference evidence="10 11" key="1">
    <citation type="journal article" date="2019" name="ISME J.">
        <title>Evolution in action: habitat transition from sediment to the pelagial leads to genome streamlining in Methylophilaceae.</title>
        <authorList>
            <person name="Salcher M."/>
            <person name="Schaefle D."/>
            <person name="Kaspar M."/>
            <person name="Neuenschwander S.M."/>
            <person name="Ghai R."/>
        </authorList>
    </citation>
    <scope>NUCLEOTIDE SEQUENCE [LARGE SCALE GENOMIC DNA]</scope>
    <source>
        <strain evidence="10 11">MMS-RI-1</strain>
    </source>
</reference>
<evidence type="ECO:0000256" key="5">
    <source>
        <dbReference type="ARBA" id="ARBA00022532"/>
    </source>
</evidence>
<comment type="catalytic activity">
    <reaction evidence="1 9">
        <text>(S)-malate + a quinone = a quinol + oxaloacetate</text>
        <dbReference type="Rhea" id="RHEA:46012"/>
        <dbReference type="ChEBI" id="CHEBI:15589"/>
        <dbReference type="ChEBI" id="CHEBI:16452"/>
        <dbReference type="ChEBI" id="CHEBI:24646"/>
        <dbReference type="ChEBI" id="CHEBI:132124"/>
        <dbReference type="EC" id="1.1.5.4"/>
    </reaction>
</comment>
<dbReference type="InterPro" id="IPR006231">
    <property type="entry name" value="MQO"/>
</dbReference>
<dbReference type="KEGG" id="mrk:FIT61_03540"/>
<dbReference type="NCBIfam" id="TIGR01320">
    <property type="entry name" value="mal_quin_oxido"/>
    <property type="match status" value="1"/>
</dbReference>
<dbReference type="InterPro" id="IPR036188">
    <property type="entry name" value="FAD/NAD-bd_sf"/>
</dbReference>
<dbReference type="GO" id="GO:0008924">
    <property type="term" value="F:L-malate dehydrogenase (quinone) activity"/>
    <property type="evidence" value="ECO:0007669"/>
    <property type="project" value="UniProtKB-UniRule"/>
</dbReference>
<accession>A0AAE6FT39</accession>
<dbReference type="GO" id="GO:0006099">
    <property type="term" value="P:tricarboxylic acid cycle"/>
    <property type="evidence" value="ECO:0007669"/>
    <property type="project" value="UniProtKB-UniRule"/>
</dbReference>
<keyword evidence="6 9" id="KW-0285">Flavoprotein</keyword>
<dbReference type="PANTHER" id="PTHR43104:SF2">
    <property type="entry name" value="L-2-HYDROXYGLUTARATE DEHYDROGENASE, MITOCHONDRIAL"/>
    <property type="match status" value="1"/>
</dbReference>
<dbReference type="Proteomes" id="UP000312102">
    <property type="component" value="Chromosome"/>
</dbReference>
<dbReference type="NCBIfam" id="NF003606">
    <property type="entry name" value="PRK05257.2-1"/>
    <property type="match status" value="1"/>
</dbReference>
<evidence type="ECO:0000256" key="6">
    <source>
        <dbReference type="ARBA" id="ARBA00022630"/>
    </source>
</evidence>
<dbReference type="GO" id="GO:0047545">
    <property type="term" value="F:(S)-2-hydroxyglutarate dehydrogenase activity"/>
    <property type="evidence" value="ECO:0007669"/>
    <property type="project" value="TreeGrafter"/>
</dbReference>
<evidence type="ECO:0000256" key="7">
    <source>
        <dbReference type="ARBA" id="ARBA00022827"/>
    </source>
</evidence>
<evidence type="ECO:0000256" key="8">
    <source>
        <dbReference type="ARBA" id="ARBA00023002"/>
    </source>
</evidence>
<dbReference type="PANTHER" id="PTHR43104">
    <property type="entry name" value="L-2-HYDROXYGLUTARATE DEHYDROGENASE, MITOCHONDRIAL"/>
    <property type="match status" value="1"/>
</dbReference>
<sequence>MLTTKKDIVCIGGGIMSITLAKLIQELDINTDVTIYEKLSSCALESTQSINNAGTGHAGFCELNYTPLNRYKEVNIERAIKINREFEVSLQFWSFLARKYKAFKPKSFITQVPHISFVKGAKNISFLKKRYEALSKTLSFKGMEFSRNKETIKKWAPLIGVETKDEVAMTKYEYGSDVNFESLSHEMLKILSKSKKFSVHTHHEIKSISQKKDQTWDIKIFNIKTNKTFLVNAKFIFIGAGGSAIHLLQKSNIKNQIGYAGFPVNGEWLICKNPSLTKKHFSKIYGLAGPKAPPMSAPHLDLRIINGKKQLMFGPFASFTFKFLKTGSYLDLIKSIKVRNIIPMLHVFVSNLNLLSYLIKQSSNSYKNKMNTLREFYPLANEKDWKLESAGKRVQIIKPYKKIAGKLEFGTEIVWSDDSSLAALLGASPGASTSVYSMLNIIERSLKRRIDSKVWKNKIEKIAPSYNQDLSKTPSLFTKTRLSAYKTLGFKI</sequence>
<dbReference type="SUPFAM" id="SSF51905">
    <property type="entry name" value="FAD/NAD(P)-binding domain"/>
    <property type="match status" value="1"/>
</dbReference>
<evidence type="ECO:0000256" key="1">
    <source>
        <dbReference type="ARBA" id="ARBA00001139"/>
    </source>
</evidence>
<evidence type="ECO:0000256" key="9">
    <source>
        <dbReference type="HAMAP-Rule" id="MF_00212"/>
    </source>
</evidence>
<comment type="cofactor">
    <cofactor evidence="2 9">
        <name>FAD</name>
        <dbReference type="ChEBI" id="CHEBI:57692"/>
    </cofactor>
</comment>
<evidence type="ECO:0000313" key="10">
    <source>
        <dbReference type="EMBL" id="QDD13521.1"/>
    </source>
</evidence>
<evidence type="ECO:0000256" key="4">
    <source>
        <dbReference type="ARBA" id="ARBA00006389"/>
    </source>
</evidence>
<evidence type="ECO:0000256" key="2">
    <source>
        <dbReference type="ARBA" id="ARBA00001974"/>
    </source>
</evidence>
<gene>
    <name evidence="9 10" type="primary">mqo</name>
    <name evidence="10" type="ORF">FIT61_03540</name>
</gene>
<keyword evidence="11" id="KW-1185">Reference proteome</keyword>
<protein>
    <recommendedName>
        <fullName evidence="9">Probable malate:quinone oxidoreductase</fullName>
        <ecNumber evidence="9">1.1.5.4</ecNumber>
    </recommendedName>
    <alternativeName>
        <fullName evidence="9">MQO</fullName>
    </alternativeName>
    <alternativeName>
        <fullName evidence="9">Malate dehydrogenase [quinone]</fullName>
    </alternativeName>
</protein>
<organism evidence="10 11">
    <name type="scientific">Candidatus Methylopumilus rimovensis</name>
    <dbReference type="NCBI Taxonomy" id="2588535"/>
    <lineage>
        <taxon>Bacteria</taxon>
        <taxon>Pseudomonadati</taxon>
        <taxon>Pseudomonadota</taxon>
        <taxon>Betaproteobacteria</taxon>
        <taxon>Nitrosomonadales</taxon>
        <taxon>Methylophilaceae</taxon>
        <taxon>Candidatus Methylopumilus</taxon>
    </lineage>
</organism>
<comment type="pathway">
    <text evidence="3 9">Carbohydrate metabolism; tricarboxylic acid cycle; oxaloacetate from (S)-malate (quinone route): step 1/1.</text>
</comment>
<dbReference type="EMBL" id="CP040986">
    <property type="protein sequence ID" value="QDD13521.1"/>
    <property type="molecule type" value="Genomic_DNA"/>
</dbReference>
<dbReference type="AlphaFoldDB" id="A0AAE6FT39"/>
<dbReference type="EC" id="1.1.5.4" evidence="9"/>
<keyword evidence="5 9" id="KW-0816">Tricarboxylic acid cycle</keyword>
<keyword evidence="8 9" id="KW-0560">Oxidoreductase</keyword>
<dbReference type="Pfam" id="PF06039">
    <property type="entry name" value="Mqo"/>
    <property type="match status" value="1"/>
</dbReference>
<name>A0AAE6FT39_9PROT</name>
<dbReference type="RefSeq" id="WP_139883298.1">
    <property type="nucleotide sequence ID" value="NZ_CP040986.1"/>
</dbReference>
<dbReference type="NCBIfam" id="NF003611">
    <property type="entry name" value="PRK05257.3-2"/>
    <property type="match status" value="1"/>
</dbReference>